<dbReference type="InterPro" id="IPR054613">
    <property type="entry name" value="Peptidase_S78_dom"/>
</dbReference>
<dbReference type="NCBIfam" id="TIGR01543">
    <property type="entry name" value="proheadase_HK97"/>
    <property type="match status" value="1"/>
</dbReference>
<gene>
    <name evidence="5" type="ORF">RRU01S_19_00240</name>
</gene>
<evidence type="ECO:0000313" key="5">
    <source>
        <dbReference type="EMBL" id="GAK71620.1"/>
    </source>
</evidence>
<dbReference type="GO" id="GO:0008233">
    <property type="term" value="F:peptidase activity"/>
    <property type="evidence" value="ECO:0007669"/>
    <property type="project" value="UniProtKB-KW"/>
</dbReference>
<dbReference type="GO" id="GO:0006508">
    <property type="term" value="P:proteolysis"/>
    <property type="evidence" value="ECO:0007669"/>
    <property type="project" value="UniProtKB-KW"/>
</dbReference>
<accession>A0A081CY74</accession>
<proteinExistence type="predicted"/>
<dbReference type="SUPFAM" id="SSF50789">
    <property type="entry name" value="Herpes virus serine proteinase, assemblin"/>
    <property type="match status" value="1"/>
</dbReference>
<dbReference type="InterPro" id="IPR006433">
    <property type="entry name" value="Prohead_protease"/>
</dbReference>
<protein>
    <submittedName>
        <fullName evidence="5">Putative phage prohead protease</fullName>
    </submittedName>
</protein>
<evidence type="ECO:0000256" key="2">
    <source>
        <dbReference type="ARBA" id="ARBA00022670"/>
    </source>
</evidence>
<sequence length="190" mass="21137">MHVYRGPRPATRKFASLELRGIAFDGSFSGYASVFGEVDLGRDVIERGAFRRSLEERGASGIRMLYQHDPAQPIGAWRTIREDERGLYVEGVLAPDVARAKEVHSLMKTGALDGLSIGFQTVRAGKASRGGVRRILEADLWEISVVTFPMLPSARVSNVKQARFFRDRETELVRTMRLAAKSLAGGVFRR</sequence>
<dbReference type="Proteomes" id="UP000028701">
    <property type="component" value="Unassembled WGS sequence"/>
</dbReference>
<dbReference type="OrthoDB" id="9804926at2"/>
<organism evidence="5 6">
    <name type="scientific">Agrobacterium rubi TR3 = NBRC 13261</name>
    <dbReference type="NCBI Taxonomy" id="1368415"/>
    <lineage>
        <taxon>Bacteria</taxon>
        <taxon>Pseudomonadati</taxon>
        <taxon>Pseudomonadota</taxon>
        <taxon>Alphaproteobacteria</taxon>
        <taxon>Hyphomicrobiales</taxon>
        <taxon>Rhizobiaceae</taxon>
        <taxon>Rhizobium/Agrobacterium group</taxon>
        <taxon>Agrobacterium</taxon>
    </lineage>
</organism>
<evidence type="ECO:0000256" key="3">
    <source>
        <dbReference type="ARBA" id="ARBA00022801"/>
    </source>
</evidence>
<dbReference type="AlphaFoldDB" id="A0A081CY74"/>
<keyword evidence="1" id="KW-1188">Viral release from host cell</keyword>
<keyword evidence="2 5" id="KW-0645">Protease</keyword>
<reference evidence="5 6" key="1">
    <citation type="submission" date="2014-08" db="EMBL/GenBank/DDBJ databases">
        <title>Whole genome shotgun sequence of Rhizobium rubi NBRC 13261.</title>
        <authorList>
            <person name="Katano-Makiyama Y."/>
            <person name="Hosoyama A."/>
            <person name="Hashimoto M."/>
            <person name="Hosoyama Y."/>
            <person name="Noguchi M."/>
            <person name="Tsuchikane K."/>
            <person name="Uohara A."/>
            <person name="Ohji S."/>
            <person name="Ichikawa N."/>
            <person name="Kimura A."/>
            <person name="Yamazoe A."/>
            <person name="Fujita N."/>
        </authorList>
    </citation>
    <scope>NUCLEOTIDE SEQUENCE [LARGE SCALE GENOMIC DNA]</scope>
    <source>
        <strain evidence="5 6">NBRC 13261</strain>
    </source>
</reference>
<name>A0A081CY74_9HYPH</name>
<dbReference type="eggNOG" id="COG3740">
    <property type="taxonomic scope" value="Bacteria"/>
</dbReference>
<comment type="caution">
    <text evidence="5">The sequence shown here is derived from an EMBL/GenBank/DDBJ whole genome shotgun (WGS) entry which is preliminary data.</text>
</comment>
<feature type="domain" description="Prohead serine protease" evidence="4">
    <location>
        <begin position="27"/>
        <end position="159"/>
    </location>
</feature>
<keyword evidence="3" id="KW-0378">Hydrolase</keyword>
<evidence type="ECO:0000256" key="1">
    <source>
        <dbReference type="ARBA" id="ARBA00022612"/>
    </source>
</evidence>
<dbReference type="Pfam" id="PF04586">
    <property type="entry name" value="Peptidase_S78"/>
    <property type="match status" value="1"/>
</dbReference>
<dbReference type="RefSeq" id="WP_045231174.1">
    <property type="nucleotide sequence ID" value="NZ_BBJU01000019.1"/>
</dbReference>
<evidence type="ECO:0000313" key="6">
    <source>
        <dbReference type="Proteomes" id="UP000028701"/>
    </source>
</evidence>
<dbReference type="EMBL" id="BBJU01000019">
    <property type="protein sequence ID" value="GAK71620.1"/>
    <property type="molecule type" value="Genomic_DNA"/>
</dbReference>
<evidence type="ECO:0000259" key="4">
    <source>
        <dbReference type="Pfam" id="PF04586"/>
    </source>
</evidence>